<dbReference type="InterPro" id="IPR029058">
    <property type="entry name" value="AB_hydrolase_fold"/>
</dbReference>
<sequence>MTCQYSISIPNQLKSRPRKTRQEMAPHSLSSFAFFTLCTFLIVLHFETFCWTPGHSASVDDNPDPAARGMCAAAVAVHGYECQEFDVLTDDGYILSVQRIPHGRVGGGSGGPNRPPVLLQHGVLVDGMTWLVNPPEQSLAMILADNGFDVWISNIRGTRFSRRHVTLDPSTPEFWDWTWDDLVFHDLPAILEFMFKKTGQKIHYVGHSMGTLIALASFSEGKQIDKVRSAALLSPIAYLSHMTTELGVLVARAFVGEITTMFGLAEFNPKGEPVSNFLKALCTDPEVDCYNLLDALTGKNCCLNNSTVELFLRNEPQSTATKNLVHLAQTVRDGILSRYDYGNADFNEKHYGKPKPPAYDLSKIPSDLPIYLSYGGEDALSDVKDVDILLDSLKLHDEDKIHVQYIKDYAHADFIMGETAKDIVYNKIIAFFRNQQ</sequence>
<evidence type="ECO:0000313" key="6">
    <source>
        <dbReference type="EMBL" id="CAA3008209.1"/>
    </source>
</evidence>
<dbReference type="PIRSF" id="PIRSF000862">
    <property type="entry name" value="Steryl_ester_lip"/>
    <property type="match status" value="1"/>
</dbReference>
<reference evidence="6 7" key="1">
    <citation type="submission" date="2019-12" db="EMBL/GenBank/DDBJ databases">
        <authorList>
            <person name="Alioto T."/>
            <person name="Alioto T."/>
            <person name="Gomez Garrido J."/>
        </authorList>
    </citation>
    <scope>NUCLEOTIDE SEQUENCE [LARGE SCALE GENOMIC DNA]</scope>
</reference>
<dbReference type="Gramene" id="OE9A071082T2">
    <property type="protein sequence ID" value="OE9A071082C2"/>
    <property type="gene ID" value="OE9A071082"/>
</dbReference>
<comment type="similarity">
    <text evidence="1 2">Belongs to the AB hydrolase superfamily. Lipase family.</text>
</comment>
<feature type="active site" description="Nucleophile" evidence="3">
    <location>
        <position position="208"/>
    </location>
</feature>
<organism evidence="6 7">
    <name type="scientific">Olea europaea subsp. europaea</name>
    <dbReference type="NCBI Taxonomy" id="158383"/>
    <lineage>
        <taxon>Eukaryota</taxon>
        <taxon>Viridiplantae</taxon>
        <taxon>Streptophyta</taxon>
        <taxon>Embryophyta</taxon>
        <taxon>Tracheophyta</taxon>
        <taxon>Spermatophyta</taxon>
        <taxon>Magnoliopsida</taxon>
        <taxon>eudicotyledons</taxon>
        <taxon>Gunneridae</taxon>
        <taxon>Pentapetalae</taxon>
        <taxon>asterids</taxon>
        <taxon>lamiids</taxon>
        <taxon>Lamiales</taxon>
        <taxon>Oleaceae</taxon>
        <taxon>Oleeae</taxon>
        <taxon>Olea</taxon>
    </lineage>
</organism>
<evidence type="ECO:0000256" key="1">
    <source>
        <dbReference type="ARBA" id="ARBA00010701"/>
    </source>
</evidence>
<dbReference type="GO" id="GO:0016042">
    <property type="term" value="P:lipid catabolic process"/>
    <property type="evidence" value="ECO:0007669"/>
    <property type="project" value="UniProtKB-KW"/>
</dbReference>
<evidence type="ECO:0000313" key="7">
    <source>
        <dbReference type="Proteomes" id="UP000594638"/>
    </source>
</evidence>
<keyword evidence="2" id="KW-0442">Lipid degradation</keyword>
<feature type="domain" description="Partial AB-hydrolase lipase" evidence="5">
    <location>
        <begin position="75"/>
        <end position="133"/>
    </location>
</feature>
<evidence type="ECO:0000256" key="2">
    <source>
        <dbReference type="PIRNR" id="PIRNR000862"/>
    </source>
</evidence>
<dbReference type="EMBL" id="CACTIH010007292">
    <property type="protein sequence ID" value="CAA3008209.1"/>
    <property type="molecule type" value="Genomic_DNA"/>
</dbReference>
<dbReference type="InterPro" id="IPR006693">
    <property type="entry name" value="AB_hydrolase_lipase"/>
</dbReference>
<gene>
    <name evidence="6" type="ORF">OLEA9_A071082</name>
</gene>
<dbReference type="PANTHER" id="PTHR11005">
    <property type="entry name" value="LYSOSOMAL ACID LIPASE-RELATED"/>
    <property type="match status" value="1"/>
</dbReference>
<dbReference type="OrthoDB" id="9974421at2759"/>
<keyword evidence="7" id="KW-1185">Reference proteome</keyword>
<accession>A0A8S0TS17</accession>
<dbReference type="GO" id="GO:0016788">
    <property type="term" value="F:hydrolase activity, acting on ester bonds"/>
    <property type="evidence" value="ECO:0007669"/>
    <property type="project" value="InterPro"/>
</dbReference>
<keyword evidence="2" id="KW-0443">Lipid metabolism</keyword>
<keyword evidence="4" id="KW-0812">Transmembrane</keyword>
<feature type="active site" description="Charge relay system" evidence="3">
    <location>
        <position position="378"/>
    </location>
</feature>
<comment type="caution">
    <text evidence="6">The sequence shown here is derived from an EMBL/GenBank/DDBJ whole genome shotgun (WGS) entry which is preliminary data.</text>
</comment>
<keyword evidence="4" id="KW-0472">Membrane</keyword>
<proteinExistence type="inferred from homology"/>
<keyword evidence="2" id="KW-0378">Hydrolase</keyword>
<dbReference type="InterPro" id="IPR025483">
    <property type="entry name" value="Lipase_euk"/>
</dbReference>
<dbReference type="SUPFAM" id="SSF53474">
    <property type="entry name" value="alpha/beta-Hydrolases"/>
    <property type="match status" value="1"/>
</dbReference>
<keyword evidence="4" id="KW-1133">Transmembrane helix</keyword>
<dbReference type="FunFam" id="3.40.50.1820:FF:000126">
    <property type="entry name" value="Lipase"/>
    <property type="match status" value="1"/>
</dbReference>
<name>A0A8S0TS17_OLEEU</name>
<evidence type="ECO:0000256" key="4">
    <source>
        <dbReference type="SAM" id="Phobius"/>
    </source>
</evidence>
<evidence type="ECO:0000256" key="3">
    <source>
        <dbReference type="PIRSR" id="PIRSR000862-1"/>
    </source>
</evidence>
<dbReference type="Proteomes" id="UP000594638">
    <property type="component" value="Unassembled WGS sequence"/>
</dbReference>
<feature type="transmembrane region" description="Helical" evidence="4">
    <location>
        <begin position="24"/>
        <end position="46"/>
    </location>
</feature>
<protein>
    <recommendedName>
        <fullName evidence="2">Lipase</fullName>
    </recommendedName>
</protein>
<dbReference type="Pfam" id="PF04083">
    <property type="entry name" value="Abhydro_lipase"/>
    <property type="match status" value="1"/>
</dbReference>
<dbReference type="AlphaFoldDB" id="A0A8S0TS17"/>
<dbReference type="Gene3D" id="3.40.50.1820">
    <property type="entry name" value="alpha/beta hydrolase"/>
    <property type="match status" value="1"/>
</dbReference>
<feature type="active site" description="Charge relay system" evidence="3">
    <location>
        <position position="411"/>
    </location>
</feature>
<evidence type="ECO:0000259" key="5">
    <source>
        <dbReference type="Pfam" id="PF04083"/>
    </source>
</evidence>